<reference evidence="1" key="1">
    <citation type="submission" date="2020-12" db="EMBL/GenBank/DDBJ databases">
        <title>Metabolic potential, ecology and presence of endohyphal bacteria is reflected in genomic diversity of Mucoromycotina.</title>
        <authorList>
            <person name="Muszewska A."/>
            <person name="Okrasinska A."/>
            <person name="Steczkiewicz K."/>
            <person name="Drgas O."/>
            <person name="Orlowska M."/>
            <person name="Perlinska-Lenart U."/>
            <person name="Aleksandrzak-Piekarczyk T."/>
            <person name="Szatraj K."/>
            <person name="Zielenkiewicz U."/>
            <person name="Pilsyk S."/>
            <person name="Malc E."/>
            <person name="Mieczkowski P."/>
            <person name="Kruszewska J.S."/>
            <person name="Biernat P."/>
            <person name="Pawlowska J."/>
        </authorList>
    </citation>
    <scope>NUCLEOTIDE SEQUENCE</scope>
    <source>
        <strain evidence="1">WA0000051536</strain>
    </source>
</reference>
<evidence type="ECO:0000313" key="2">
    <source>
        <dbReference type="Proteomes" id="UP000612746"/>
    </source>
</evidence>
<proteinExistence type="predicted"/>
<sequence>MAEVSILQLALIIGLMSALMLSGICWCFCCGTCGKSIHPSVGRDMLRMIGGSRFIPPSHRDYRHQGYHMAPEEDDEYDEYPRQQWEMTQYPFNSRQIDV</sequence>
<dbReference type="Proteomes" id="UP000612746">
    <property type="component" value="Unassembled WGS sequence"/>
</dbReference>
<name>A0A8H7UH64_9FUNG</name>
<dbReference type="AlphaFoldDB" id="A0A8H7UH64"/>
<organism evidence="1 2">
    <name type="scientific">Umbelopsis vinacea</name>
    <dbReference type="NCBI Taxonomy" id="44442"/>
    <lineage>
        <taxon>Eukaryota</taxon>
        <taxon>Fungi</taxon>
        <taxon>Fungi incertae sedis</taxon>
        <taxon>Mucoromycota</taxon>
        <taxon>Mucoromycotina</taxon>
        <taxon>Umbelopsidomycetes</taxon>
        <taxon>Umbelopsidales</taxon>
        <taxon>Umbelopsidaceae</taxon>
        <taxon>Umbelopsis</taxon>
    </lineage>
</organism>
<accession>A0A8H7UH64</accession>
<keyword evidence="2" id="KW-1185">Reference proteome</keyword>
<protein>
    <submittedName>
        <fullName evidence="1">Uncharacterized protein</fullName>
    </submittedName>
</protein>
<comment type="caution">
    <text evidence="1">The sequence shown here is derived from an EMBL/GenBank/DDBJ whole genome shotgun (WGS) entry which is preliminary data.</text>
</comment>
<evidence type="ECO:0000313" key="1">
    <source>
        <dbReference type="EMBL" id="KAG2181567.1"/>
    </source>
</evidence>
<dbReference type="OrthoDB" id="2412974at2759"/>
<dbReference type="EMBL" id="JAEPRA010000008">
    <property type="protein sequence ID" value="KAG2181567.1"/>
    <property type="molecule type" value="Genomic_DNA"/>
</dbReference>
<gene>
    <name evidence="1" type="ORF">INT44_008382</name>
</gene>